<dbReference type="InterPro" id="IPR001650">
    <property type="entry name" value="Helicase_C-like"/>
</dbReference>
<dbReference type="AlphaFoldDB" id="A0AA86N1R7"/>
<dbReference type="GO" id="GO:0005829">
    <property type="term" value="C:cytosol"/>
    <property type="evidence" value="ECO:0007669"/>
    <property type="project" value="TreeGrafter"/>
</dbReference>
<feature type="compositionally biased region" description="Basic and acidic residues" evidence="8">
    <location>
        <begin position="480"/>
        <end position="493"/>
    </location>
</feature>
<dbReference type="InterPro" id="IPR014001">
    <property type="entry name" value="Helicase_ATP-bd"/>
</dbReference>
<evidence type="ECO:0000256" key="5">
    <source>
        <dbReference type="ARBA" id="ARBA00038437"/>
    </source>
</evidence>
<dbReference type="PROSITE" id="PS51194">
    <property type="entry name" value="HELICASE_CTER"/>
    <property type="match status" value="1"/>
</dbReference>
<evidence type="ECO:0000256" key="8">
    <source>
        <dbReference type="SAM" id="MobiDB-lite"/>
    </source>
</evidence>
<evidence type="ECO:0000259" key="9">
    <source>
        <dbReference type="PROSITE" id="PS51192"/>
    </source>
</evidence>
<dbReference type="RefSeq" id="WP_289270078.1">
    <property type="nucleotide sequence ID" value="NZ_OX365700.1"/>
</dbReference>
<keyword evidence="13" id="KW-1185">Reference proteome</keyword>
<feature type="region of interest" description="Disordered" evidence="8">
    <location>
        <begin position="392"/>
        <end position="512"/>
    </location>
</feature>
<keyword evidence="4 7" id="KW-0067">ATP-binding</keyword>
<dbReference type="InterPro" id="IPR027417">
    <property type="entry name" value="P-loop_NTPase"/>
</dbReference>
<evidence type="ECO:0000256" key="7">
    <source>
        <dbReference type="RuleBase" id="RU000492"/>
    </source>
</evidence>
<evidence type="ECO:0000313" key="12">
    <source>
        <dbReference type="EMBL" id="CAI4033127.1"/>
    </source>
</evidence>
<dbReference type="InterPro" id="IPR011545">
    <property type="entry name" value="DEAD/DEAH_box_helicase_dom"/>
</dbReference>
<dbReference type="GO" id="GO:0005524">
    <property type="term" value="F:ATP binding"/>
    <property type="evidence" value="ECO:0007669"/>
    <property type="project" value="UniProtKB-KW"/>
</dbReference>
<protein>
    <submittedName>
        <fullName evidence="12">ATP-dependent RNA helicase RhlE</fullName>
    </submittedName>
</protein>
<dbReference type="SMART" id="SM00490">
    <property type="entry name" value="HELICc"/>
    <property type="match status" value="1"/>
</dbReference>
<dbReference type="SMART" id="SM00487">
    <property type="entry name" value="DEXDc"/>
    <property type="match status" value="1"/>
</dbReference>
<sequence>MLTSASSVSTPVPSTSDEAIAPAQPAQDGTVTFRSLGLSDALLRELAQAKFTDPTPIQAKAIPPGLAGRDVLGCAQTGTGKTAAFVIPMIERLAGGPAGPPRGLILTPTRELAFQIQRAIGLLGRSRRVSATALVGGEDLRIQVRGLHQRPTIVVATPGRLLDHMWNGTVNLAYFTIVVLDEADRMLDMGFAPQLNQILDALSPERQTMLFSATMPDNLDGLARAGLKNPVQVMVNPPATAAHTVTHEVHHTTHDDKINLLLNLIQDPAGSVLVFTRTKHRADRLGTALEHKGHRVAVLHAGRRLSQRRAALEGFRRGTYRILVATDIAARGIDVANIGHVVNFDLPNTPEDYVHRIGRTGRMKAIGRATSFVTGEDHFQLRAIEKLLGRPVPRAAGSPAPHSHGPSSGRGPAHRGGGRPGYGAGGSRRHDGHQTGESHRRGDGQHRREFSRPVEGNRFADAGRTGQPQHKGFPQQGQMHQDHAPRPHAHAADLNHQARRPRRLFMQPKNGN</sequence>
<proteinExistence type="inferred from homology"/>
<dbReference type="InterPro" id="IPR050079">
    <property type="entry name" value="DEAD_box_RNA_helicase"/>
</dbReference>
<dbReference type="GO" id="GO:0003676">
    <property type="term" value="F:nucleic acid binding"/>
    <property type="evidence" value="ECO:0007669"/>
    <property type="project" value="InterPro"/>
</dbReference>
<evidence type="ECO:0000256" key="6">
    <source>
        <dbReference type="PROSITE-ProRule" id="PRU00552"/>
    </source>
</evidence>
<feature type="domain" description="Helicase ATP-binding" evidence="9">
    <location>
        <begin position="62"/>
        <end position="233"/>
    </location>
</feature>
<evidence type="ECO:0000256" key="2">
    <source>
        <dbReference type="ARBA" id="ARBA00022801"/>
    </source>
</evidence>
<dbReference type="EMBL" id="OX365700">
    <property type="protein sequence ID" value="CAI4033127.1"/>
    <property type="molecule type" value="Genomic_DNA"/>
</dbReference>
<dbReference type="Gene3D" id="3.40.50.300">
    <property type="entry name" value="P-loop containing nucleotide triphosphate hydrolases"/>
    <property type="match status" value="2"/>
</dbReference>
<dbReference type="CDD" id="cd18787">
    <property type="entry name" value="SF2_C_DEAD"/>
    <property type="match status" value="1"/>
</dbReference>
<comment type="similarity">
    <text evidence="5 7">Belongs to the DEAD box helicase family.</text>
</comment>
<evidence type="ECO:0000313" key="13">
    <source>
        <dbReference type="Proteomes" id="UP001179121"/>
    </source>
</evidence>
<accession>A0AA86N1R7</accession>
<organism evidence="12 13">
    <name type="scientific">Nitrospira tepida</name>
    <dbReference type="NCBI Taxonomy" id="2973512"/>
    <lineage>
        <taxon>Bacteria</taxon>
        <taxon>Pseudomonadati</taxon>
        <taxon>Nitrospirota</taxon>
        <taxon>Nitrospiria</taxon>
        <taxon>Nitrospirales</taxon>
        <taxon>Nitrospiraceae</taxon>
        <taxon>Nitrospira</taxon>
    </lineage>
</organism>
<dbReference type="SUPFAM" id="SSF52540">
    <property type="entry name" value="P-loop containing nucleoside triphosphate hydrolases"/>
    <property type="match status" value="1"/>
</dbReference>
<dbReference type="InterPro" id="IPR014014">
    <property type="entry name" value="RNA_helicase_DEAD_Q_motif"/>
</dbReference>
<feature type="compositionally biased region" description="Basic and acidic residues" evidence="8">
    <location>
        <begin position="428"/>
        <end position="452"/>
    </location>
</feature>
<dbReference type="PANTHER" id="PTHR47959">
    <property type="entry name" value="ATP-DEPENDENT RNA HELICASE RHLE-RELATED"/>
    <property type="match status" value="1"/>
</dbReference>
<dbReference type="CDD" id="cd00268">
    <property type="entry name" value="DEADc"/>
    <property type="match status" value="1"/>
</dbReference>
<evidence type="ECO:0000259" key="10">
    <source>
        <dbReference type="PROSITE" id="PS51194"/>
    </source>
</evidence>
<dbReference type="GO" id="GO:0003724">
    <property type="term" value="F:RNA helicase activity"/>
    <property type="evidence" value="ECO:0007669"/>
    <property type="project" value="InterPro"/>
</dbReference>
<dbReference type="Pfam" id="PF00270">
    <property type="entry name" value="DEAD"/>
    <property type="match status" value="1"/>
</dbReference>
<name>A0AA86N1R7_9BACT</name>
<dbReference type="PANTHER" id="PTHR47959:SF1">
    <property type="entry name" value="ATP-DEPENDENT RNA HELICASE DBPA"/>
    <property type="match status" value="1"/>
</dbReference>
<evidence type="ECO:0000256" key="4">
    <source>
        <dbReference type="ARBA" id="ARBA00022840"/>
    </source>
</evidence>
<dbReference type="KEGG" id="nti:DNFV4_03560"/>
<dbReference type="InterPro" id="IPR000629">
    <property type="entry name" value="RNA-helicase_DEAD-box_CS"/>
</dbReference>
<feature type="compositionally biased region" description="Low complexity" evidence="8">
    <location>
        <begin position="1"/>
        <end position="16"/>
    </location>
</feature>
<dbReference type="Pfam" id="PF00271">
    <property type="entry name" value="Helicase_C"/>
    <property type="match status" value="1"/>
</dbReference>
<dbReference type="PROSITE" id="PS51192">
    <property type="entry name" value="HELICASE_ATP_BIND_1"/>
    <property type="match status" value="1"/>
</dbReference>
<dbReference type="PROSITE" id="PS51195">
    <property type="entry name" value="Q_MOTIF"/>
    <property type="match status" value="1"/>
</dbReference>
<keyword evidence="1 7" id="KW-0547">Nucleotide-binding</keyword>
<feature type="domain" description="Helicase C-terminal" evidence="10">
    <location>
        <begin position="257"/>
        <end position="405"/>
    </location>
</feature>
<keyword evidence="3 7" id="KW-0347">Helicase</keyword>
<dbReference type="PROSITE" id="PS00039">
    <property type="entry name" value="DEAD_ATP_HELICASE"/>
    <property type="match status" value="1"/>
</dbReference>
<dbReference type="GO" id="GO:0016787">
    <property type="term" value="F:hydrolase activity"/>
    <property type="evidence" value="ECO:0007669"/>
    <property type="project" value="UniProtKB-KW"/>
</dbReference>
<evidence type="ECO:0000256" key="1">
    <source>
        <dbReference type="ARBA" id="ARBA00022741"/>
    </source>
</evidence>
<dbReference type="InterPro" id="IPR044742">
    <property type="entry name" value="DEAD/DEAH_RhlB"/>
</dbReference>
<gene>
    <name evidence="12" type="ORF">DNFV4_03560</name>
</gene>
<keyword evidence="2 7" id="KW-0378">Hydrolase</keyword>
<feature type="short sequence motif" description="Q motif" evidence="6">
    <location>
        <begin position="31"/>
        <end position="59"/>
    </location>
</feature>
<dbReference type="Proteomes" id="UP001179121">
    <property type="component" value="Chromosome"/>
</dbReference>
<feature type="compositionally biased region" description="Low complexity" evidence="8">
    <location>
        <begin position="395"/>
        <end position="411"/>
    </location>
</feature>
<evidence type="ECO:0000256" key="3">
    <source>
        <dbReference type="ARBA" id="ARBA00022806"/>
    </source>
</evidence>
<feature type="domain" description="DEAD-box RNA helicase Q" evidence="11">
    <location>
        <begin position="31"/>
        <end position="59"/>
    </location>
</feature>
<feature type="region of interest" description="Disordered" evidence="8">
    <location>
        <begin position="1"/>
        <end position="26"/>
    </location>
</feature>
<evidence type="ECO:0000259" key="11">
    <source>
        <dbReference type="PROSITE" id="PS51195"/>
    </source>
</evidence>
<reference evidence="12" key="1">
    <citation type="submission" date="2022-10" db="EMBL/GenBank/DDBJ databases">
        <authorList>
            <person name="Koch H."/>
        </authorList>
    </citation>
    <scope>NUCLEOTIDE SEQUENCE</scope>
    <source>
        <strain evidence="12">DNF</strain>
    </source>
</reference>